<dbReference type="InterPro" id="IPR016163">
    <property type="entry name" value="Ald_DH_C"/>
</dbReference>
<keyword evidence="2 4" id="KW-0560">Oxidoreductase</keyword>
<dbReference type="InterPro" id="IPR016160">
    <property type="entry name" value="Ald_DH_CS_CYS"/>
</dbReference>
<reference evidence="6 7" key="1">
    <citation type="submission" date="2020-08" db="EMBL/GenBank/DDBJ databases">
        <title>Paraeoetvoesia sp. YC-7-48 draft genome sequence.</title>
        <authorList>
            <person name="Yao L."/>
        </authorList>
    </citation>
    <scope>NUCLEOTIDE SEQUENCE [LARGE SCALE GENOMIC DNA]</scope>
    <source>
        <strain evidence="7">YC-7-48</strain>
    </source>
</reference>
<dbReference type="InterPro" id="IPR029510">
    <property type="entry name" value="Ald_DH_CS_GLU"/>
</dbReference>
<comment type="similarity">
    <text evidence="1 4">Belongs to the aldehyde dehydrogenase family.</text>
</comment>
<dbReference type="CDD" id="cd07103">
    <property type="entry name" value="ALDH_F5_SSADH_GabD"/>
    <property type="match status" value="1"/>
</dbReference>
<dbReference type="PANTHER" id="PTHR43353">
    <property type="entry name" value="SUCCINATE-SEMIALDEHYDE DEHYDROGENASE, MITOCHONDRIAL"/>
    <property type="match status" value="1"/>
</dbReference>
<dbReference type="InterPro" id="IPR050740">
    <property type="entry name" value="Aldehyde_DH_Superfamily"/>
</dbReference>
<dbReference type="AlphaFoldDB" id="A0A842HVY3"/>
<dbReference type="PANTHER" id="PTHR43353:SF5">
    <property type="entry name" value="SUCCINATE-SEMIALDEHYDE DEHYDROGENASE, MITOCHONDRIAL"/>
    <property type="match status" value="1"/>
</dbReference>
<dbReference type="InterPro" id="IPR010102">
    <property type="entry name" value="Succ_semiAld_DH"/>
</dbReference>
<evidence type="ECO:0000259" key="5">
    <source>
        <dbReference type="Pfam" id="PF00171"/>
    </source>
</evidence>
<comment type="caution">
    <text evidence="6">The sequence shown here is derived from an EMBL/GenBank/DDBJ whole genome shotgun (WGS) entry which is preliminary data.</text>
</comment>
<evidence type="ECO:0000313" key="7">
    <source>
        <dbReference type="Proteomes" id="UP000545386"/>
    </source>
</evidence>
<organism evidence="6 7">
    <name type="scientific">Pusillimonas minor</name>
    <dbReference type="NCBI Taxonomy" id="2697024"/>
    <lineage>
        <taxon>Bacteria</taxon>
        <taxon>Pseudomonadati</taxon>
        <taxon>Pseudomonadota</taxon>
        <taxon>Betaproteobacteria</taxon>
        <taxon>Burkholderiales</taxon>
        <taxon>Alcaligenaceae</taxon>
        <taxon>Pusillimonas</taxon>
    </lineage>
</organism>
<evidence type="ECO:0000313" key="6">
    <source>
        <dbReference type="EMBL" id="MBC2770925.1"/>
    </source>
</evidence>
<feature type="active site" evidence="3">
    <location>
        <position position="261"/>
    </location>
</feature>
<accession>A0A842HVY3</accession>
<dbReference type="InterPro" id="IPR016161">
    <property type="entry name" value="Ald_DH/histidinol_DH"/>
</dbReference>
<feature type="domain" description="Aldehyde dehydrogenase" evidence="5">
    <location>
        <begin position="25"/>
        <end position="483"/>
    </location>
</feature>
<dbReference type="Gene3D" id="3.40.605.10">
    <property type="entry name" value="Aldehyde Dehydrogenase, Chain A, domain 1"/>
    <property type="match status" value="1"/>
</dbReference>
<sequence>MTTATTFQLQDPTLLRTQCYVDGQWRDANAGKTLAVLDPASGQVLAHVPDAGTDETRQAIDAAHRALPAWRALTAAERARYLRRWYELMLEHKADLARIMTLEQGKPLAEAIGEIGYAASFIEWFAEEGKRAYGEVIPSPAPNTRYVVVKQPVGVCAAITPWNFPSAMITRKAAPALAAGCTLVLKPAELTPLSALALAELAERAGIPAGVFNIVTGDAKTIGAELCSNPIVRKLSFTGSTPVGKLLMEQCAPTLKKLSLELGGNAPFIVFDDADIDAAVKGAMAAKYRNTGQTCICVNRFLVQSGVYDRFVEKLTAATQTLKVGSGLEDGVVQGPLINDAAVQKVERLISDATQKGAQLHTGGKRRSPDTLWFEPTVLANLTQDMDIARQEIFGPVSAVFRFDTEEQAIAMANDTEYGLAAYFYTRDIGRAWRVGEALEYGMVGINTGAISSEVAPFGGIKHSGLGREGSRHGIDEYLELKYMAMGGL</sequence>
<dbReference type="Proteomes" id="UP000545386">
    <property type="component" value="Unassembled WGS sequence"/>
</dbReference>
<protein>
    <submittedName>
        <fullName evidence="6">NAD-dependent succinate-semialdehyde dehydrogenase</fullName>
    </submittedName>
</protein>
<dbReference type="PROSITE" id="PS00687">
    <property type="entry name" value="ALDEHYDE_DEHYDR_GLU"/>
    <property type="match status" value="1"/>
</dbReference>
<dbReference type="GO" id="GO:0009450">
    <property type="term" value="P:gamma-aminobutyric acid catabolic process"/>
    <property type="evidence" value="ECO:0007669"/>
    <property type="project" value="InterPro"/>
</dbReference>
<dbReference type="GO" id="GO:0004777">
    <property type="term" value="F:succinate-semialdehyde dehydrogenase (NAD+) activity"/>
    <property type="evidence" value="ECO:0007669"/>
    <property type="project" value="TreeGrafter"/>
</dbReference>
<name>A0A842HVY3_9BURK</name>
<proteinExistence type="inferred from homology"/>
<evidence type="ECO:0000256" key="1">
    <source>
        <dbReference type="ARBA" id="ARBA00009986"/>
    </source>
</evidence>
<gene>
    <name evidence="6" type="ORF">GTU67_13510</name>
</gene>
<dbReference type="Pfam" id="PF00171">
    <property type="entry name" value="Aldedh"/>
    <property type="match status" value="1"/>
</dbReference>
<keyword evidence="7" id="KW-1185">Reference proteome</keyword>
<dbReference type="GO" id="GO:0005829">
    <property type="term" value="C:cytosol"/>
    <property type="evidence" value="ECO:0007669"/>
    <property type="project" value="TreeGrafter"/>
</dbReference>
<dbReference type="Gene3D" id="3.40.309.10">
    <property type="entry name" value="Aldehyde Dehydrogenase, Chain A, domain 2"/>
    <property type="match status" value="1"/>
</dbReference>
<dbReference type="PROSITE" id="PS00070">
    <property type="entry name" value="ALDEHYDE_DEHYDR_CYS"/>
    <property type="match status" value="1"/>
</dbReference>
<dbReference type="NCBIfam" id="TIGR01780">
    <property type="entry name" value="SSADH"/>
    <property type="match status" value="1"/>
</dbReference>
<evidence type="ECO:0000256" key="3">
    <source>
        <dbReference type="PROSITE-ProRule" id="PRU10007"/>
    </source>
</evidence>
<dbReference type="RefSeq" id="WP_185780587.1">
    <property type="nucleotide sequence ID" value="NZ_JACJUU010000015.1"/>
</dbReference>
<dbReference type="FunFam" id="3.40.605.10:FF:000005">
    <property type="entry name" value="Succinate-semialdehyde dehydrogenase I"/>
    <property type="match status" value="1"/>
</dbReference>
<dbReference type="EMBL" id="JACJUU010000015">
    <property type="protein sequence ID" value="MBC2770925.1"/>
    <property type="molecule type" value="Genomic_DNA"/>
</dbReference>
<dbReference type="InterPro" id="IPR015590">
    <property type="entry name" value="Aldehyde_DH_dom"/>
</dbReference>
<dbReference type="InterPro" id="IPR016162">
    <property type="entry name" value="Ald_DH_N"/>
</dbReference>
<dbReference type="FunFam" id="3.40.309.10:FF:000004">
    <property type="entry name" value="Succinate-semialdehyde dehydrogenase I"/>
    <property type="match status" value="1"/>
</dbReference>
<dbReference type="SUPFAM" id="SSF53720">
    <property type="entry name" value="ALDH-like"/>
    <property type="match status" value="1"/>
</dbReference>
<evidence type="ECO:0000256" key="4">
    <source>
        <dbReference type="RuleBase" id="RU003345"/>
    </source>
</evidence>
<evidence type="ECO:0000256" key="2">
    <source>
        <dbReference type="ARBA" id="ARBA00023002"/>
    </source>
</evidence>